<evidence type="ECO:0000313" key="1">
    <source>
        <dbReference type="EMBL" id="MCO6050201.1"/>
    </source>
</evidence>
<dbReference type="Proteomes" id="UP001205906">
    <property type="component" value="Unassembled WGS sequence"/>
</dbReference>
<dbReference type="Pfam" id="PF06169">
    <property type="entry name" value="DUF982"/>
    <property type="match status" value="1"/>
</dbReference>
<gene>
    <name evidence="1" type="ORF">NGM99_10435</name>
</gene>
<comment type="caution">
    <text evidence="1">The sequence shown here is derived from an EMBL/GenBank/DDBJ whole genome shotgun (WGS) entry which is preliminary data.</text>
</comment>
<dbReference type="RefSeq" id="WP_252818643.1">
    <property type="nucleotide sequence ID" value="NZ_JAMXQS010000005.1"/>
</dbReference>
<reference evidence="1 2" key="1">
    <citation type="submission" date="2022-06" db="EMBL/GenBank/DDBJ databases">
        <title>Mesorhizobium sp. strain RP14 Genome sequencing and assembly.</title>
        <authorList>
            <person name="Kim I."/>
        </authorList>
    </citation>
    <scope>NUCLEOTIDE SEQUENCE [LARGE SCALE GENOMIC DNA]</scope>
    <source>
        <strain evidence="2">RP14(2022)</strain>
    </source>
</reference>
<accession>A0ABT1C5W4</accession>
<sequence length="87" mass="9635">MDNLSFRIPLVIFARRPREVVLVSTVAEAFAFLFMRAKLEDNRHWKAALESCRIAELGRGTVTAARSTFVAAVRQAGMSVDAKLVAI</sequence>
<dbReference type="EMBL" id="JAMXQS010000005">
    <property type="protein sequence ID" value="MCO6050201.1"/>
    <property type="molecule type" value="Genomic_DNA"/>
</dbReference>
<organism evidence="1 2">
    <name type="scientific">Mesorhizobium liriopis</name>
    <dbReference type="NCBI Taxonomy" id="2953882"/>
    <lineage>
        <taxon>Bacteria</taxon>
        <taxon>Pseudomonadati</taxon>
        <taxon>Pseudomonadota</taxon>
        <taxon>Alphaproteobacteria</taxon>
        <taxon>Hyphomicrobiales</taxon>
        <taxon>Phyllobacteriaceae</taxon>
        <taxon>Mesorhizobium</taxon>
    </lineage>
</organism>
<protein>
    <submittedName>
        <fullName evidence="1">DUF982 domain-containing protein</fullName>
    </submittedName>
</protein>
<evidence type="ECO:0000313" key="2">
    <source>
        <dbReference type="Proteomes" id="UP001205906"/>
    </source>
</evidence>
<dbReference type="Gene3D" id="6.10.250.730">
    <property type="match status" value="1"/>
</dbReference>
<name>A0ABT1C5W4_9HYPH</name>
<proteinExistence type="predicted"/>
<dbReference type="InterPro" id="IPR010385">
    <property type="entry name" value="DUF982"/>
</dbReference>
<keyword evidence="2" id="KW-1185">Reference proteome</keyword>